<dbReference type="EMBL" id="AM469024">
    <property type="protein sequence ID" value="CAN74936.1"/>
    <property type="molecule type" value="Genomic_DNA"/>
</dbReference>
<evidence type="ECO:0000313" key="2">
    <source>
        <dbReference type="EMBL" id="CAN74936.1"/>
    </source>
</evidence>
<keyword evidence="1" id="KW-0732">Signal</keyword>
<feature type="signal peptide" evidence="1">
    <location>
        <begin position="1"/>
        <end position="27"/>
    </location>
</feature>
<accession>A5BS55</accession>
<organism evidence="2">
    <name type="scientific">Vitis vinifera</name>
    <name type="common">Grape</name>
    <dbReference type="NCBI Taxonomy" id="29760"/>
    <lineage>
        <taxon>Eukaryota</taxon>
        <taxon>Viridiplantae</taxon>
        <taxon>Streptophyta</taxon>
        <taxon>Embryophyta</taxon>
        <taxon>Tracheophyta</taxon>
        <taxon>Spermatophyta</taxon>
        <taxon>Magnoliopsida</taxon>
        <taxon>eudicotyledons</taxon>
        <taxon>Gunneridae</taxon>
        <taxon>Pentapetalae</taxon>
        <taxon>rosids</taxon>
        <taxon>Vitales</taxon>
        <taxon>Vitaceae</taxon>
        <taxon>Viteae</taxon>
        <taxon>Vitis</taxon>
    </lineage>
</organism>
<evidence type="ECO:0000256" key="1">
    <source>
        <dbReference type="SAM" id="SignalP"/>
    </source>
</evidence>
<gene>
    <name evidence="2" type="ORF">VITISV_020184</name>
</gene>
<proteinExistence type="predicted"/>
<reference evidence="2" key="1">
    <citation type="journal article" date="2007" name="PLoS ONE">
        <title>The first genome sequence of an elite grapevine cultivar (Pinot noir Vitis vinifera L.): coping with a highly heterozygous genome.</title>
        <authorList>
            <person name="Velasco R."/>
            <person name="Zharkikh A."/>
            <person name="Troggio M."/>
            <person name="Cartwright D.A."/>
            <person name="Cestaro A."/>
            <person name="Pruss D."/>
            <person name="Pindo M."/>
            <person name="FitzGerald L.M."/>
            <person name="Vezzulli S."/>
            <person name="Reid J."/>
            <person name="Malacarne G."/>
            <person name="Iliev D."/>
            <person name="Coppola G."/>
            <person name="Wardell B."/>
            <person name="Micheletti D."/>
            <person name="Macalma T."/>
            <person name="Facci M."/>
            <person name="Mitchell J.T."/>
            <person name="Perazzolli M."/>
            <person name="Eldredge G."/>
            <person name="Gatto P."/>
            <person name="Oyzerski R."/>
            <person name="Moretto M."/>
            <person name="Gutin N."/>
            <person name="Stefanini M."/>
            <person name="Chen Y."/>
            <person name="Segala C."/>
            <person name="Davenport C."/>
            <person name="Dematte L."/>
            <person name="Mraz A."/>
            <person name="Battilana J."/>
            <person name="Stormo K."/>
            <person name="Costa F."/>
            <person name="Tao Q."/>
            <person name="Si-Ammour A."/>
            <person name="Harkins T."/>
            <person name="Lackey A."/>
            <person name="Perbost C."/>
            <person name="Taillon B."/>
            <person name="Stella A."/>
            <person name="Solovyev V."/>
            <person name="Fawcett J.A."/>
            <person name="Sterck L."/>
            <person name="Vandepoele K."/>
            <person name="Grando S.M."/>
            <person name="Toppo S."/>
            <person name="Moser C."/>
            <person name="Lanchbury J."/>
            <person name="Bogden R."/>
            <person name="Skolnick M."/>
            <person name="Sgaramella V."/>
            <person name="Bhatnagar S.K."/>
            <person name="Fontana P."/>
            <person name="Gutin A."/>
            <person name="Van de Peer Y."/>
            <person name="Salamini F."/>
            <person name="Viola R."/>
        </authorList>
    </citation>
    <scope>NUCLEOTIDE SEQUENCE</scope>
</reference>
<name>A5BS55_VITVI</name>
<feature type="chain" id="PRO_5002679820" description="Secreted protein" evidence="1">
    <location>
        <begin position="28"/>
        <end position="207"/>
    </location>
</feature>
<protein>
    <recommendedName>
        <fullName evidence="3">Secreted protein</fullName>
    </recommendedName>
</protein>
<evidence type="ECO:0008006" key="3">
    <source>
        <dbReference type="Google" id="ProtNLM"/>
    </source>
</evidence>
<dbReference type="AlphaFoldDB" id="A5BS55"/>
<sequence>MTSCCAWSKSGCARLILLLSFNDAAVPEIPLRVRLHLAPPEVASPQGCGCTCACFPTVPLTLMRLFSSKNPPQGCVPPPDLWRLFSSKKSSSRLHLPLPDSCGCSPQKILLKAASPTSRFMQLLSSNGAPLTRLMEAVLLKKSSSRLHLPLPDLCGCSPQKILLKAASPTSRFMQLLSSNGAPRTRLMEAVLLKKSSSRLRLPPPDS</sequence>